<dbReference type="Pfam" id="PF23232">
    <property type="entry name" value="AAA_lid_13"/>
    <property type="match status" value="1"/>
</dbReference>
<feature type="compositionally biased region" description="Polar residues" evidence="1">
    <location>
        <begin position="1"/>
        <end position="25"/>
    </location>
</feature>
<dbReference type="Gene3D" id="3.40.50.300">
    <property type="entry name" value="P-loop containing nucleotide triphosphate hydrolases"/>
    <property type="match status" value="1"/>
</dbReference>
<gene>
    <name evidence="3" type="ORF">BDW42DRAFT_200911</name>
</gene>
<feature type="region of interest" description="Disordered" evidence="1">
    <location>
        <begin position="101"/>
        <end position="127"/>
    </location>
</feature>
<accession>A0A2J5HVE1</accession>
<feature type="domain" description="AAA+ ATPase" evidence="2">
    <location>
        <begin position="611"/>
        <end position="735"/>
    </location>
</feature>
<evidence type="ECO:0000313" key="3">
    <source>
        <dbReference type="EMBL" id="PLN81338.1"/>
    </source>
</evidence>
<keyword evidence="4" id="KW-1185">Reference proteome</keyword>
<dbReference type="InterPro" id="IPR027417">
    <property type="entry name" value="P-loop_NTPase"/>
</dbReference>
<sequence>MSVVDETSNASNTPLPTPPASTDTEGSPPSKPPKPDSEPVELCTDYQAQSSADPNFEVKAQPTDFKVEVPVQDTETKPEDDWSSAASLFCPRNGRSHATDLTTKRISCVEPESPPSLPDEEHDDQDPPAVTYSLEIRDDDDRVAYNVPFSKPFDFSMARKDSILQNAVYNVTTIIETSLPSYRCYVSEDEIESLKQGIVDIAGVDVSRRSTRVTIRSKSLLKAITRVVTYYPSENLGGELLYLDEPYQLVAHYFDELEAYRATYREPDADPLPSTVAKDSPAQPQCDKEEFDHLGLFLDYFKNSGYMSLINDEKARHSQNLCTFRMLWLLFKPGETVYMVSAGQMLAYVVKSVEVERKVLSSRVFTHSHIVHLWNLEYDGEYVGRSSDKVAIAHFDGERQVTSLKIFPCQFIDKNDGGKTRESLENLGKKWYEMLQGRQMIYSGEFAGPSKRQFKGRVYVDPSSYFSQDPVFTPEICDVDDMGEDLGKCVCEECHGFRPHPFPGFRWTDYDLLDPSVHLDLELPGSPEGVRHRYLLCSRLLYGFVFKSRKWEELHVASCREPEVNKRAIDSLVMPEARKEMIRALIQKYTDPSGGNRTKLWGADYIENKGEGQIFLLHGSPGVGKTFVKCIAEYTGRALLSLTCGDIGTDEVELEQQLSKWFRLAEKWGAVMLIDEADVYLEKRQITDLKRNSLVSVFLRCIEYYQGILFLTTNRVGHFDDAFISRIHVIIRYDNLKEDDRRKIWEQFFDKLTDERQDFIITRRAKQYVLEDEVISKIEWNGREIRNVFQTAVTLAEFRFSQKADKTKDDGPTLDQKDFEQVCNMTREFKQYLIDVHGVDEESRAFQARARASNIRDIGR</sequence>
<feature type="region of interest" description="Disordered" evidence="1">
    <location>
        <begin position="1"/>
        <end position="86"/>
    </location>
</feature>
<organism evidence="3 4">
    <name type="scientific">Aspergillus taichungensis</name>
    <dbReference type="NCBI Taxonomy" id="482145"/>
    <lineage>
        <taxon>Eukaryota</taxon>
        <taxon>Fungi</taxon>
        <taxon>Dikarya</taxon>
        <taxon>Ascomycota</taxon>
        <taxon>Pezizomycotina</taxon>
        <taxon>Eurotiomycetes</taxon>
        <taxon>Eurotiomycetidae</taxon>
        <taxon>Eurotiales</taxon>
        <taxon>Aspergillaceae</taxon>
        <taxon>Aspergillus</taxon>
        <taxon>Aspergillus subgen. Circumdati</taxon>
    </lineage>
</organism>
<evidence type="ECO:0000256" key="1">
    <source>
        <dbReference type="SAM" id="MobiDB-lite"/>
    </source>
</evidence>
<evidence type="ECO:0000313" key="4">
    <source>
        <dbReference type="Proteomes" id="UP000235023"/>
    </source>
</evidence>
<dbReference type="OrthoDB" id="10042665at2759"/>
<name>A0A2J5HVE1_9EURO</name>
<dbReference type="SUPFAM" id="SSF52540">
    <property type="entry name" value="P-loop containing nucleoside triphosphate hydrolases"/>
    <property type="match status" value="1"/>
</dbReference>
<dbReference type="InterPro" id="IPR054289">
    <property type="entry name" value="DUF7025"/>
</dbReference>
<proteinExistence type="predicted"/>
<dbReference type="PANTHER" id="PTHR46411:SF4">
    <property type="entry name" value="AAA+ ATPASE DOMAIN-CONTAINING PROTEIN"/>
    <property type="match status" value="1"/>
</dbReference>
<dbReference type="InterPro" id="IPR003593">
    <property type="entry name" value="AAA+_ATPase"/>
</dbReference>
<protein>
    <submittedName>
        <fullName evidence="3">P-loop containing nucleoside triphosphate hydrolase protein</fullName>
    </submittedName>
</protein>
<dbReference type="Proteomes" id="UP000235023">
    <property type="component" value="Unassembled WGS sequence"/>
</dbReference>
<dbReference type="SMART" id="SM00382">
    <property type="entry name" value="AAA"/>
    <property type="match status" value="1"/>
</dbReference>
<dbReference type="Pfam" id="PF22942">
    <property type="entry name" value="DUF7025"/>
    <property type="match status" value="1"/>
</dbReference>
<keyword evidence="3" id="KW-0378">Hydrolase</keyword>
<dbReference type="InterPro" id="IPR003959">
    <property type="entry name" value="ATPase_AAA_core"/>
</dbReference>
<reference evidence="4" key="1">
    <citation type="submission" date="2017-12" db="EMBL/GenBank/DDBJ databases">
        <authorList>
            <consortium name="DOE Joint Genome Institute"/>
            <person name="Mondo S.J."/>
            <person name="Kjaerbolling I."/>
            <person name="Vesth T.C."/>
            <person name="Frisvad J.C."/>
            <person name="Nybo J.L."/>
            <person name="Theobald S."/>
            <person name="Kuo A."/>
            <person name="Bowyer P."/>
            <person name="Matsuda Y."/>
            <person name="Lyhne E.K."/>
            <person name="Kogle M.E."/>
            <person name="Clum A."/>
            <person name="Lipzen A."/>
            <person name="Salamov A."/>
            <person name="Ngan C.Y."/>
            <person name="Daum C."/>
            <person name="Chiniquy J."/>
            <person name="Barry K."/>
            <person name="LaButti K."/>
            <person name="Haridas S."/>
            <person name="Simmons B.A."/>
            <person name="Magnuson J.K."/>
            <person name="Mortensen U.H."/>
            <person name="Larsen T.O."/>
            <person name="Grigoriev I.V."/>
            <person name="Baker S.E."/>
            <person name="Andersen M.R."/>
            <person name="Nordberg H.P."/>
            <person name="Cantor M.N."/>
            <person name="Hua S.X."/>
        </authorList>
    </citation>
    <scope>NUCLEOTIDE SEQUENCE [LARGE SCALE GENOMIC DNA]</scope>
    <source>
        <strain evidence="4">IBT 19404</strain>
    </source>
</reference>
<dbReference type="GO" id="GO:0005524">
    <property type="term" value="F:ATP binding"/>
    <property type="evidence" value="ECO:0007669"/>
    <property type="project" value="InterPro"/>
</dbReference>
<dbReference type="GO" id="GO:0016887">
    <property type="term" value="F:ATP hydrolysis activity"/>
    <property type="evidence" value="ECO:0007669"/>
    <property type="project" value="InterPro"/>
</dbReference>
<dbReference type="Pfam" id="PF00004">
    <property type="entry name" value="AAA"/>
    <property type="match status" value="1"/>
</dbReference>
<dbReference type="EMBL" id="KZ559538">
    <property type="protein sequence ID" value="PLN81338.1"/>
    <property type="molecule type" value="Genomic_DNA"/>
</dbReference>
<dbReference type="InterPro" id="IPR056599">
    <property type="entry name" value="AAA_lid_fung"/>
</dbReference>
<dbReference type="AlphaFoldDB" id="A0A2J5HVE1"/>
<evidence type="ECO:0000259" key="2">
    <source>
        <dbReference type="SMART" id="SM00382"/>
    </source>
</evidence>
<dbReference type="PANTHER" id="PTHR46411">
    <property type="entry name" value="FAMILY ATPASE, PUTATIVE-RELATED"/>
    <property type="match status" value="1"/>
</dbReference>